<dbReference type="AlphaFoldDB" id="A0A5C6BX27"/>
<sequence>MPFVSPLKQADAPADSQPLLKAIEKKFGQPLNLFSTLAYQPDVLGGTTQINDGIQKDLPAKLREFAYYKASTLNGCEYCSHYHNGAAKKAGATDAQLAAIDDYAGSDAFSDEEKAVLAYAEQLTTTAKVEADTVAKVKQTLSDTQLVTLAATVALANFTNRVNHGLDIELP</sequence>
<gene>
    <name evidence="2" type="ORF">Poly21_36070</name>
</gene>
<protein>
    <submittedName>
        <fullName evidence="2">Carboxymuconolactone decarboxylase family protein</fullName>
    </submittedName>
</protein>
<dbReference type="Gene3D" id="1.20.1290.10">
    <property type="entry name" value="AhpD-like"/>
    <property type="match status" value="1"/>
</dbReference>
<accession>A0A5C6BX27</accession>
<evidence type="ECO:0000313" key="2">
    <source>
        <dbReference type="EMBL" id="TWU16402.1"/>
    </source>
</evidence>
<keyword evidence="3" id="KW-1185">Reference proteome</keyword>
<dbReference type="Pfam" id="PF02627">
    <property type="entry name" value="CMD"/>
    <property type="match status" value="1"/>
</dbReference>
<evidence type="ECO:0000259" key="1">
    <source>
        <dbReference type="Pfam" id="PF02627"/>
    </source>
</evidence>
<dbReference type="InterPro" id="IPR004675">
    <property type="entry name" value="AhpD_core"/>
</dbReference>
<reference evidence="2 3" key="1">
    <citation type="journal article" date="2020" name="Antonie Van Leeuwenhoek">
        <title>Rhodopirellula heiligendammensis sp. nov., Rhodopirellula pilleata sp. nov., and Rhodopirellula solitaria sp. nov. isolated from natural or artificial marine surfaces in Northern Germany and California, USA, and emended description of the genus Rhodopirellula.</title>
        <authorList>
            <person name="Kallscheuer N."/>
            <person name="Wiegand S."/>
            <person name="Jogler M."/>
            <person name="Boedeker C."/>
            <person name="Peeters S.H."/>
            <person name="Rast P."/>
            <person name="Heuer A."/>
            <person name="Jetten M.S.M."/>
            <person name="Rohde M."/>
            <person name="Jogler C."/>
        </authorList>
    </citation>
    <scope>NUCLEOTIDE SEQUENCE [LARGE SCALE GENOMIC DNA]</scope>
    <source>
        <strain evidence="2 3">Poly21</strain>
    </source>
</reference>
<dbReference type="OrthoDB" id="9801997at2"/>
<dbReference type="NCBIfam" id="TIGR00778">
    <property type="entry name" value="ahpD_dom"/>
    <property type="match status" value="1"/>
</dbReference>
<dbReference type="SUPFAM" id="SSF69118">
    <property type="entry name" value="AhpD-like"/>
    <property type="match status" value="1"/>
</dbReference>
<feature type="domain" description="Carboxymuconolactone decarboxylase-like" evidence="1">
    <location>
        <begin position="41"/>
        <end position="121"/>
    </location>
</feature>
<dbReference type="RefSeq" id="WP_146408059.1">
    <property type="nucleotide sequence ID" value="NZ_SJPU01000002.1"/>
</dbReference>
<evidence type="ECO:0000313" key="3">
    <source>
        <dbReference type="Proteomes" id="UP000319908"/>
    </source>
</evidence>
<dbReference type="PANTHER" id="PTHR34846:SF5">
    <property type="entry name" value="CARBOXYMUCONOLACTONE DECARBOXYLASE-LIKE DOMAIN-CONTAINING PROTEIN"/>
    <property type="match status" value="1"/>
</dbReference>
<dbReference type="Proteomes" id="UP000319908">
    <property type="component" value="Unassembled WGS sequence"/>
</dbReference>
<dbReference type="InterPro" id="IPR029032">
    <property type="entry name" value="AhpD-like"/>
</dbReference>
<dbReference type="PANTHER" id="PTHR34846">
    <property type="entry name" value="4-CARBOXYMUCONOLACTONE DECARBOXYLASE FAMILY PROTEIN (AFU_ORTHOLOGUE AFUA_6G11590)"/>
    <property type="match status" value="1"/>
</dbReference>
<organism evidence="2 3">
    <name type="scientific">Allorhodopirellula heiligendammensis</name>
    <dbReference type="NCBI Taxonomy" id="2714739"/>
    <lineage>
        <taxon>Bacteria</taxon>
        <taxon>Pseudomonadati</taxon>
        <taxon>Planctomycetota</taxon>
        <taxon>Planctomycetia</taxon>
        <taxon>Pirellulales</taxon>
        <taxon>Pirellulaceae</taxon>
        <taxon>Allorhodopirellula</taxon>
    </lineage>
</organism>
<dbReference type="GO" id="GO:0051920">
    <property type="term" value="F:peroxiredoxin activity"/>
    <property type="evidence" value="ECO:0007669"/>
    <property type="project" value="InterPro"/>
</dbReference>
<name>A0A5C6BX27_9BACT</name>
<comment type="caution">
    <text evidence="2">The sequence shown here is derived from an EMBL/GenBank/DDBJ whole genome shotgun (WGS) entry which is preliminary data.</text>
</comment>
<dbReference type="InterPro" id="IPR003779">
    <property type="entry name" value="CMD-like"/>
</dbReference>
<proteinExistence type="predicted"/>
<dbReference type="EMBL" id="SJPU01000002">
    <property type="protein sequence ID" value="TWU16402.1"/>
    <property type="molecule type" value="Genomic_DNA"/>
</dbReference>